<reference evidence="2" key="2">
    <citation type="submission" date="2023-05" db="EMBL/GenBank/DDBJ databases">
        <authorList>
            <consortium name="Lawrence Berkeley National Laboratory"/>
            <person name="Steindorff A."/>
            <person name="Hensen N."/>
            <person name="Bonometti L."/>
            <person name="Westerberg I."/>
            <person name="Brannstrom I.O."/>
            <person name="Guillou S."/>
            <person name="Cros-Aarteil S."/>
            <person name="Calhoun S."/>
            <person name="Haridas S."/>
            <person name="Kuo A."/>
            <person name="Mondo S."/>
            <person name="Pangilinan J."/>
            <person name="Riley R."/>
            <person name="Labutti K."/>
            <person name="Andreopoulos B."/>
            <person name="Lipzen A."/>
            <person name="Chen C."/>
            <person name="Yanf M."/>
            <person name="Daum C."/>
            <person name="Ng V."/>
            <person name="Clum A."/>
            <person name="Ohm R."/>
            <person name="Martin F."/>
            <person name="Silar P."/>
            <person name="Natvig D."/>
            <person name="Lalanne C."/>
            <person name="Gautier V."/>
            <person name="Ament-Velasquez S.L."/>
            <person name="Kruys A."/>
            <person name="Hutchinson M.I."/>
            <person name="Powell A.J."/>
            <person name="Barry K."/>
            <person name="Miller A.N."/>
            <person name="Grigoriev I.V."/>
            <person name="Debuchy R."/>
            <person name="Gladieux P."/>
            <person name="Thoren M.H."/>
            <person name="Johannesson H."/>
        </authorList>
    </citation>
    <scope>NUCLEOTIDE SEQUENCE</scope>
    <source>
        <strain evidence="2">PSN243</strain>
    </source>
</reference>
<comment type="caution">
    <text evidence="2">The sequence shown here is derived from an EMBL/GenBank/DDBJ whole genome shotgun (WGS) entry which is preliminary data.</text>
</comment>
<dbReference type="Proteomes" id="UP001321760">
    <property type="component" value="Unassembled WGS sequence"/>
</dbReference>
<dbReference type="AlphaFoldDB" id="A0AAV9GPB0"/>
<sequence length="267" mass="28750">MPSYVVTGTSRGLGLEFVKQLSQDANKTVFAIVRNPDSAANLKQLAAQRTNLRIVKADITDPQSLVAAAAEISKSTDGAVDVLINNAVSTNPAGAALSPSHIPLDVAGTRDFFRASIDSALYGAVWTTNAFLPLIEKGHEKKIIHISTGMADVKVIKGTAIAGVVDYSVAKGAMNVLVAKYAAELEPKGIKVVAISPGWVDTWEGPKTPEVEFFEDHLLKSFQKVLPDIKGRITPEESIRQVLDVIESLTTEQTGFMISHHGNEEWF</sequence>
<protein>
    <submittedName>
        <fullName evidence="2">NAD(P)-binding protein</fullName>
    </submittedName>
</protein>
<evidence type="ECO:0000256" key="1">
    <source>
        <dbReference type="ARBA" id="ARBA00022857"/>
    </source>
</evidence>
<keyword evidence="3" id="KW-1185">Reference proteome</keyword>
<accession>A0AAV9GPB0</accession>
<dbReference type="InterPro" id="IPR052184">
    <property type="entry name" value="SDR_enzymes"/>
</dbReference>
<dbReference type="InterPro" id="IPR002347">
    <property type="entry name" value="SDR_fam"/>
</dbReference>
<dbReference type="PANTHER" id="PTHR45458:SF3">
    <property type="entry name" value="CHAIN DEHYDROGENASE (ATSC), PUTATIVE-RELATED"/>
    <property type="match status" value="1"/>
</dbReference>
<organism evidence="2 3">
    <name type="scientific">Podospora aff. communis PSN243</name>
    <dbReference type="NCBI Taxonomy" id="3040156"/>
    <lineage>
        <taxon>Eukaryota</taxon>
        <taxon>Fungi</taxon>
        <taxon>Dikarya</taxon>
        <taxon>Ascomycota</taxon>
        <taxon>Pezizomycotina</taxon>
        <taxon>Sordariomycetes</taxon>
        <taxon>Sordariomycetidae</taxon>
        <taxon>Sordariales</taxon>
        <taxon>Podosporaceae</taxon>
        <taxon>Podospora</taxon>
    </lineage>
</organism>
<dbReference type="InterPro" id="IPR020904">
    <property type="entry name" value="Sc_DH/Rdtase_CS"/>
</dbReference>
<gene>
    <name evidence="2" type="ORF">QBC34DRAFT_298402</name>
</gene>
<dbReference type="PANTHER" id="PTHR45458">
    <property type="entry name" value="SHORT-CHAIN DEHYDROGENASE/REDUCTASE SDR"/>
    <property type="match status" value="1"/>
</dbReference>
<proteinExistence type="predicted"/>
<dbReference type="Pfam" id="PF00106">
    <property type="entry name" value="adh_short"/>
    <property type="match status" value="1"/>
</dbReference>
<dbReference type="GO" id="GO:0016616">
    <property type="term" value="F:oxidoreductase activity, acting on the CH-OH group of donors, NAD or NADP as acceptor"/>
    <property type="evidence" value="ECO:0007669"/>
    <property type="project" value="TreeGrafter"/>
</dbReference>
<dbReference type="EMBL" id="MU865935">
    <property type="protein sequence ID" value="KAK4449790.1"/>
    <property type="molecule type" value="Genomic_DNA"/>
</dbReference>
<evidence type="ECO:0000313" key="2">
    <source>
        <dbReference type="EMBL" id="KAK4449790.1"/>
    </source>
</evidence>
<dbReference type="Gene3D" id="3.40.50.720">
    <property type="entry name" value="NAD(P)-binding Rossmann-like Domain"/>
    <property type="match status" value="1"/>
</dbReference>
<dbReference type="PROSITE" id="PS00061">
    <property type="entry name" value="ADH_SHORT"/>
    <property type="match status" value="1"/>
</dbReference>
<dbReference type="CDD" id="cd05325">
    <property type="entry name" value="carb_red_sniffer_like_SDR_c"/>
    <property type="match status" value="1"/>
</dbReference>
<dbReference type="PRINTS" id="PR00081">
    <property type="entry name" value="GDHRDH"/>
</dbReference>
<dbReference type="SUPFAM" id="SSF51735">
    <property type="entry name" value="NAD(P)-binding Rossmann-fold domains"/>
    <property type="match status" value="1"/>
</dbReference>
<keyword evidence="1" id="KW-0521">NADP</keyword>
<evidence type="ECO:0000313" key="3">
    <source>
        <dbReference type="Proteomes" id="UP001321760"/>
    </source>
</evidence>
<name>A0AAV9GPB0_9PEZI</name>
<dbReference type="InterPro" id="IPR036291">
    <property type="entry name" value="NAD(P)-bd_dom_sf"/>
</dbReference>
<reference evidence="2" key="1">
    <citation type="journal article" date="2023" name="Mol. Phylogenet. Evol.">
        <title>Genome-scale phylogeny and comparative genomics of the fungal order Sordariales.</title>
        <authorList>
            <person name="Hensen N."/>
            <person name="Bonometti L."/>
            <person name="Westerberg I."/>
            <person name="Brannstrom I.O."/>
            <person name="Guillou S."/>
            <person name="Cros-Aarteil S."/>
            <person name="Calhoun S."/>
            <person name="Haridas S."/>
            <person name="Kuo A."/>
            <person name="Mondo S."/>
            <person name="Pangilinan J."/>
            <person name="Riley R."/>
            <person name="LaButti K."/>
            <person name="Andreopoulos B."/>
            <person name="Lipzen A."/>
            <person name="Chen C."/>
            <person name="Yan M."/>
            <person name="Daum C."/>
            <person name="Ng V."/>
            <person name="Clum A."/>
            <person name="Steindorff A."/>
            <person name="Ohm R.A."/>
            <person name="Martin F."/>
            <person name="Silar P."/>
            <person name="Natvig D.O."/>
            <person name="Lalanne C."/>
            <person name="Gautier V."/>
            <person name="Ament-Velasquez S.L."/>
            <person name="Kruys A."/>
            <person name="Hutchinson M.I."/>
            <person name="Powell A.J."/>
            <person name="Barry K."/>
            <person name="Miller A.N."/>
            <person name="Grigoriev I.V."/>
            <person name="Debuchy R."/>
            <person name="Gladieux P."/>
            <person name="Hiltunen Thoren M."/>
            <person name="Johannesson H."/>
        </authorList>
    </citation>
    <scope>NUCLEOTIDE SEQUENCE</scope>
    <source>
        <strain evidence="2">PSN243</strain>
    </source>
</reference>